<keyword evidence="1" id="KW-0812">Transmembrane</keyword>
<feature type="transmembrane region" description="Helical" evidence="1">
    <location>
        <begin position="15"/>
        <end position="34"/>
    </location>
</feature>
<protein>
    <submittedName>
        <fullName evidence="2">Uncharacterized protein</fullName>
    </submittedName>
</protein>
<organism evidence="2">
    <name type="scientific">Anguilla anguilla</name>
    <name type="common">European freshwater eel</name>
    <name type="synonym">Muraena anguilla</name>
    <dbReference type="NCBI Taxonomy" id="7936"/>
    <lineage>
        <taxon>Eukaryota</taxon>
        <taxon>Metazoa</taxon>
        <taxon>Chordata</taxon>
        <taxon>Craniata</taxon>
        <taxon>Vertebrata</taxon>
        <taxon>Euteleostomi</taxon>
        <taxon>Actinopterygii</taxon>
        <taxon>Neopterygii</taxon>
        <taxon>Teleostei</taxon>
        <taxon>Anguilliformes</taxon>
        <taxon>Anguillidae</taxon>
        <taxon>Anguilla</taxon>
    </lineage>
</organism>
<dbReference type="EMBL" id="GBXM01056080">
    <property type="protein sequence ID" value="JAH52497.1"/>
    <property type="molecule type" value="Transcribed_RNA"/>
</dbReference>
<keyword evidence="1" id="KW-1133">Transmembrane helix</keyword>
<evidence type="ECO:0000256" key="1">
    <source>
        <dbReference type="SAM" id="Phobius"/>
    </source>
</evidence>
<dbReference type="AlphaFoldDB" id="A0A0E9TGB4"/>
<keyword evidence="1" id="KW-0472">Membrane</keyword>
<reference evidence="2" key="2">
    <citation type="journal article" date="2015" name="Fish Shellfish Immunol.">
        <title>Early steps in the European eel (Anguilla anguilla)-Vibrio vulnificus interaction in the gills: Role of the RtxA13 toxin.</title>
        <authorList>
            <person name="Callol A."/>
            <person name="Pajuelo D."/>
            <person name="Ebbesson L."/>
            <person name="Teles M."/>
            <person name="MacKenzie S."/>
            <person name="Amaro C."/>
        </authorList>
    </citation>
    <scope>NUCLEOTIDE SEQUENCE</scope>
</reference>
<evidence type="ECO:0000313" key="2">
    <source>
        <dbReference type="EMBL" id="JAH52497.1"/>
    </source>
</evidence>
<sequence>MFTVALYRHVMLRTASFFVNVVCFRLGFACLWLGGLCKMIVRFLECGRGEEFRMTMCGIKIVFPIQMGKAI</sequence>
<name>A0A0E9TGB4_ANGAN</name>
<reference evidence="2" key="1">
    <citation type="submission" date="2014-11" db="EMBL/GenBank/DDBJ databases">
        <authorList>
            <person name="Amaro Gonzalez C."/>
        </authorList>
    </citation>
    <scope>NUCLEOTIDE SEQUENCE</scope>
</reference>
<proteinExistence type="predicted"/>
<accession>A0A0E9TGB4</accession>